<evidence type="ECO:0000313" key="4">
    <source>
        <dbReference type="Proteomes" id="UP000249829"/>
    </source>
</evidence>
<reference evidence="3 4" key="1">
    <citation type="submission" date="2018-02" db="EMBL/GenBank/DDBJ databases">
        <title>The genomes of Aspergillus section Nigri reveals drivers in fungal speciation.</title>
        <authorList>
            <consortium name="DOE Joint Genome Institute"/>
            <person name="Vesth T.C."/>
            <person name="Nybo J."/>
            <person name="Theobald S."/>
            <person name="Brandl J."/>
            <person name="Frisvad J.C."/>
            <person name="Nielsen K.F."/>
            <person name="Lyhne E.K."/>
            <person name="Kogle M.E."/>
            <person name="Kuo A."/>
            <person name="Riley R."/>
            <person name="Clum A."/>
            <person name="Nolan M."/>
            <person name="Lipzen A."/>
            <person name="Salamov A."/>
            <person name="Henrissat B."/>
            <person name="Wiebenga A."/>
            <person name="De vries R.P."/>
            <person name="Grigoriev I.V."/>
            <person name="Mortensen U.H."/>
            <person name="Andersen M.R."/>
            <person name="Baker S.E."/>
        </authorList>
    </citation>
    <scope>NUCLEOTIDE SEQUENCE [LARGE SCALE GENOMIC DNA]</scope>
    <source>
        <strain evidence="3 4">CBS 115571</strain>
    </source>
</reference>
<evidence type="ECO:0000313" key="3">
    <source>
        <dbReference type="EMBL" id="PYI15054.1"/>
    </source>
</evidence>
<keyword evidence="2" id="KW-0812">Transmembrane</keyword>
<keyword evidence="4" id="KW-1185">Reference proteome</keyword>
<accession>A0A2V5H0H0</accession>
<gene>
    <name evidence="3" type="ORF">BO99DRAFT_265283</name>
</gene>
<name>A0A2V5H0H0_ASPV1</name>
<proteinExistence type="predicted"/>
<feature type="compositionally biased region" description="Polar residues" evidence="1">
    <location>
        <begin position="30"/>
        <end position="39"/>
    </location>
</feature>
<feature type="compositionally biased region" description="Basic and acidic residues" evidence="1">
    <location>
        <begin position="15"/>
        <end position="28"/>
    </location>
</feature>
<sequence>MAEASRVTPSAPSCSKDRQKEREREHLLDTVQQVPSRQSSHSHKVTIYSIIWMQLHVQEFRRQRRYRLPHWDENSMACHGCGEMLLNLPPFPSTAPSSSEGFPHPRNFLFWPVSPCALLQLQSILFLYFTFFSSLPPSPFCASLSCFGIWGPVCTCFNCSSPIPLYHILFFFFLNLPPVPFPFYFLHRYPILLRVRVIKSSPGRHASFILQSPFLSLRSGQSIN</sequence>
<feature type="transmembrane region" description="Helical" evidence="2">
    <location>
        <begin position="165"/>
        <end position="186"/>
    </location>
</feature>
<protein>
    <submittedName>
        <fullName evidence="3">Uncharacterized protein</fullName>
    </submittedName>
</protein>
<feature type="region of interest" description="Disordered" evidence="1">
    <location>
        <begin position="1"/>
        <end position="39"/>
    </location>
</feature>
<feature type="transmembrane region" description="Helical" evidence="2">
    <location>
        <begin position="108"/>
        <end position="129"/>
    </location>
</feature>
<organism evidence="3 4">
    <name type="scientific">Aspergillus violaceofuscus (strain CBS 115571)</name>
    <dbReference type="NCBI Taxonomy" id="1450538"/>
    <lineage>
        <taxon>Eukaryota</taxon>
        <taxon>Fungi</taxon>
        <taxon>Dikarya</taxon>
        <taxon>Ascomycota</taxon>
        <taxon>Pezizomycotina</taxon>
        <taxon>Eurotiomycetes</taxon>
        <taxon>Eurotiomycetidae</taxon>
        <taxon>Eurotiales</taxon>
        <taxon>Aspergillaceae</taxon>
        <taxon>Aspergillus</taxon>
    </lineage>
</organism>
<dbReference type="EMBL" id="KZ825196">
    <property type="protein sequence ID" value="PYI15054.1"/>
    <property type="molecule type" value="Genomic_DNA"/>
</dbReference>
<dbReference type="Proteomes" id="UP000249829">
    <property type="component" value="Unassembled WGS sequence"/>
</dbReference>
<keyword evidence="2" id="KW-0472">Membrane</keyword>
<keyword evidence="2" id="KW-1133">Transmembrane helix</keyword>
<evidence type="ECO:0000256" key="1">
    <source>
        <dbReference type="SAM" id="MobiDB-lite"/>
    </source>
</evidence>
<dbReference type="AlphaFoldDB" id="A0A2V5H0H0"/>
<evidence type="ECO:0000256" key="2">
    <source>
        <dbReference type="SAM" id="Phobius"/>
    </source>
</evidence>